<evidence type="ECO:0000313" key="2">
    <source>
        <dbReference type="Proteomes" id="UP000784294"/>
    </source>
</evidence>
<dbReference type="AlphaFoldDB" id="A0A3S5CJX6"/>
<proteinExistence type="predicted"/>
<evidence type="ECO:0000313" key="1">
    <source>
        <dbReference type="EMBL" id="VEL14441.1"/>
    </source>
</evidence>
<accession>A0A3S5CJX6</accession>
<comment type="caution">
    <text evidence="1">The sequence shown here is derived from an EMBL/GenBank/DDBJ whole genome shotgun (WGS) entry which is preliminary data.</text>
</comment>
<organism evidence="1 2">
    <name type="scientific">Protopolystoma xenopodis</name>
    <dbReference type="NCBI Taxonomy" id="117903"/>
    <lineage>
        <taxon>Eukaryota</taxon>
        <taxon>Metazoa</taxon>
        <taxon>Spiralia</taxon>
        <taxon>Lophotrochozoa</taxon>
        <taxon>Platyhelminthes</taxon>
        <taxon>Monogenea</taxon>
        <taxon>Polyopisthocotylea</taxon>
        <taxon>Polystomatidea</taxon>
        <taxon>Polystomatidae</taxon>
        <taxon>Protopolystoma</taxon>
    </lineage>
</organism>
<sequence>MKRYQIDSTRVDHDRVVNEILRSSAAHITRKFCLYIDLFMPLSISSDVSLKETSS</sequence>
<keyword evidence="2" id="KW-1185">Reference proteome</keyword>
<protein>
    <submittedName>
        <fullName evidence="1">Uncharacterized protein</fullName>
    </submittedName>
</protein>
<reference evidence="1" key="1">
    <citation type="submission" date="2018-11" db="EMBL/GenBank/DDBJ databases">
        <authorList>
            <consortium name="Pathogen Informatics"/>
        </authorList>
    </citation>
    <scope>NUCLEOTIDE SEQUENCE</scope>
</reference>
<dbReference type="EMBL" id="CAAALY010021174">
    <property type="protein sequence ID" value="VEL14441.1"/>
    <property type="molecule type" value="Genomic_DNA"/>
</dbReference>
<gene>
    <name evidence="1" type="ORF">PXEA_LOCUS7881</name>
</gene>
<dbReference type="Proteomes" id="UP000784294">
    <property type="component" value="Unassembled WGS sequence"/>
</dbReference>
<name>A0A3S5CJX6_9PLAT</name>